<reference evidence="1 2" key="1">
    <citation type="journal article" date="2021" name="Front. Genet.">
        <title>Chromosome-Level Genome Assembly Reveals Significant Gene Expansion in the Toll and IMD Signaling Pathways of Dendrolimus kikuchii.</title>
        <authorList>
            <person name="Zhou J."/>
            <person name="Wu P."/>
            <person name="Xiong Z."/>
            <person name="Liu N."/>
            <person name="Zhao N."/>
            <person name="Ji M."/>
            <person name="Qiu Y."/>
            <person name="Yang B."/>
        </authorList>
    </citation>
    <scope>NUCLEOTIDE SEQUENCE [LARGE SCALE GENOMIC DNA]</scope>
    <source>
        <strain evidence="1">Ann1</strain>
    </source>
</reference>
<sequence>MGENDHKPPARSEKSTRIIKKPQQSLKIGTFNVRSLTTTKRFIKLTHMLQKMKIDILGMAEVRRMGYAIEEHEEYIFCYKEHKTNIVCFTAFTDRVALLKMKYNNQLLAIIQVYAPTEKATDEEINLFYKTLQVAQSQAGDNVFVIGDFNAKVGQHETEDSENFLEYKLTNMNSFFKARKNRKWTWLSPCGNIKNEIDFILSIHPTRITNVEVLNGFGFGSDHRLVRATYMLDQRKKSRTSFKSQPKPLSTDGDISSYLKNLEITLTLRYILTGNKARRKYSNFLQ</sequence>
<evidence type="ECO:0000313" key="1">
    <source>
        <dbReference type="EMBL" id="KAJ0171886.1"/>
    </source>
</evidence>
<accession>A0ACC1CJX7</accession>
<gene>
    <name evidence="1" type="ORF">K1T71_012649</name>
</gene>
<keyword evidence="2" id="KW-1185">Reference proteome</keyword>
<name>A0ACC1CJX7_9NEOP</name>
<evidence type="ECO:0000313" key="2">
    <source>
        <dbReference type="Proteomes" id="UP000824533"/>
    </source>
</evidence>
<dbReference type="Proteomes" id="UP000824533">
    <property type="component" value="Linkage Group LG23"/>
</dbReference>
<proteinExistence type="predicted"/>
<protein>
    <submittedName>
        <fullName evidence="1">Uncharacterized protein</fullName>
    </submittedName>
</protein>
<organism evidence="1 2">
    <name type="scientific">Dendrolimus kikuchii</name>
    <dbReference type="NCBI Taxonomy" id="765133"/>
    <lineage>
        <taxon>Eukaryota</taxon>
        <taxon>Metazoa</taxon>
        <taxon>Ecdysozoa</taxon>
        <taxon>Arthropoda</taxon>
        <taxon>Hexapoda</taxon>
        <taxon>Insecta</taxon>
        <taxon>Pterygota</taxon>
        <taxon>Neoptera</taxon>
        <taxon>Endopterygota</taxon>
        <taxon>Lepidoptera</taxon>
        <taxon>Glossata</taxon>
        <taxon>Ditrysia</taxon>
        <taxon>Bombycoidea</taxon>
        <taxon>Lasiocampidae</taxon>
        <taxon>Dendrolimus</taxon>
    </lineage>
</organism>
<comment type="caution">
    <text evidence="1">The sequence shown here is derived from an EMBL/GenBank/DDBJ whole genome shotgun (WGS) entry which is preliminary data.</text>
</comment>
<dbReference type="EMBL" id="CM034409">
    <property type="protein sequence ID" value="KAJ0171886.1"/>
    <property type="molecule type" value="Genomic_DNA"/>
</dbReference>